<feature type="compositionally biased region" description="Low complexity" evidence="4">
    <location>
        <begin position="344"/>
        <end position="381"/>
    </location>
</feature>
<dbReference type="EMBL" id="JBHSTI010000029">
    <property type="protein sequence ID" value="MFC6239423.1"/>
    <property type="molecule type" value="Genomic_DNA"/>
</dbReference>
<organism evidence="6 7">
    <name type="scientific">Longivirga aurantiaca</name>
    <dbReference type="NCBI Taxonomy" id="1837743"/>
    <lineage>
        <taxon>Bacteria</taxon>
        <taxon>Bacillati</taxon>
        <taxon>Actinomycetota</taxon>
        <taxon>Actinomycetes</taxon>
        <taxon>Sporichthyales</taxon>
        <taxon>Sporichthyaceae</taxon>
        <taxon>Longivirga</taxon>
    </lineage>
</organism>
<evidence type="ECO:0000256" key="4">
    <source>
        <dbReference type="SAM" id="MobiDB-lite"/>
    </source>
</evidence>
<keyword evidence="2 5" id="KW-1133">Transmembrane helix</keyword>
<dbReference type="Pfam" id="PF04610">
    <property type="entry name" value="TrbL"/>
    <property type="match status" value="1"/>
</dbReference>
<protein>
    <submittedName>
        <fullName evidence="6">Type IV secretion system protein</fullName>
    </submittedName>
</protein>
<dbReference type="RefSeq" id="WP_386768708.1">
    <property type="nucleotide sequence ID" value="NZ_JBHSTI010000029.1"/>
</dbReference>
<evidence type="ECO:0000256" key="5">
    <source>
        <dbReference type="SAM" id="Phobius"/>
    </source>
</evidence>
<feature type="transmembrane region" description="Helical" evidence="5">
    <location>
        <begin position="267"/>
        <end position="287"/>
    </location>
</feature>
<proteinExistence type="predicted"/>
<dbReference type="Proteomes" id="UP001596138">
    <property type="component" value="Unassembled WGS sequence"/>
</dbReference>
<keyword evidence="7" id="KW-1185">Reference proteome</keyword>
<comment type="caution">
    <text evidence="6">The sequence shown here is derived from an EMBL/GenBank/DDBJ whole genome shotgun (WGS) entry which is preliminary data.</text>
</comment>
<name>A0ABW1T5Y1_9ACTN</name>
<gene>
    <name evidence="6" type="ORF">ACFQGU_16230</name>
</gene>
<evidence type="ECO:0000256" key="1">
    <source>
        <dbReference type="ARBA" id="ARBA00022692"/>
    </source>
</evidence>
<keyword evidence="3 5" id="KW-0472">Membrane</keyword>
<evidence type="ECO:0000256" key="2">
    <source>
        <dbReference type="ARBA" id="ARBA00022989"/>
    </source>
</evidence>
<accession>A0ABW1T5Y1</accession>
<feature type="transmembrane region" description="Helical" evidence="5">
    <location>
        <begin position="74"/>
        <end position="98"/>
    </location>
</feature>
<evidence type="ECO:0000256" key="3">
    <source>
        <dbReference type="ARBA" id="ARBA00023136"/>
    </source>
</evidence>
<evidence type="ECO:0000313" key="6">
    <source>
        <dbReference type="EMBL" id="MFC6239423.1"/>
    </source>
</evidence>
<feature type="transmembrane region" description="Helical" evidence="5">
    <location>
        <begin position="169"/>
        <end position="189"/>
    </location>
</feature>
<sequence length="381" mass="37472">MTALPDLCAGPLDPVCTAATGVVNAAGSAVSESILGGLGAAFATAAEQVSTAALTVLDATTAVDTSASWLRANVAVLAAVTLPAVVGLFVLQVLTSVLRREPGGLARAVIGVGKAVLGAGFAVLVTHSALLATDQVCQAIAAASGLTVRDAAARFVDLTWLAGPSSGPVLQLVLGGALIVGFLLLWGVLLFRKAALILVIVFAPVAFAGLAWDQTRVWARRWIEIVAALVLSKVVIVVVFVVGASAFSGTGPNAGTGSAPASETTGSLSDLLAGLLLLSIAVLAPWLTWRFVHWTGMEAASVMHGAVAAGPIPRAARATGNQARFAAQSVATGMVLGPGGAAAGAGTRAATGAAAGATSPSSGPVSPRRPAASAAGVGEGS</sequence>
<reference evidence="7" key="1">
    <citation type="journal article" date="2019" name="Int. J. Syst. Evol. Microbiol.">
        <title>The Global Catalogue of Microorganisms (GCM) 10K type strain sequencing project: providing services to taxonomists for standard genome sequencing and annotation.</title>
        <authorList>
            <consortium name="The Broad Institute Genomics Platform"/>
            <consortium name="The Broad Institute Genome Sequencing Center for Infectious Disease"/>
            <person name="Wu L."/>
            <person name="Ma J."/>
        </authorList>
    </citation>
    <scope>NUCLEOTIDE SEQUENCE [LARGE SCALE GENOMIC DNA]</scope>
    <source>
        <strain evidence="7">CGMCC 4.7317</strain>
    </source>
</reference>
<feature type="transmembrane region" description="Helical" evidence="5">
    <location>
        <begin position="195"/>
        <end position="213"/>
    </location>
</feature>
<dbReference type="InterPro" id="IPR007688">
    <property type="entry name" value="Conjugal_tfr_TrbL/VirB6"/>
</dbReference>
<feature type="region of interest" description="Disordered" evidence="4">
    <location>
        <begin position="341"/>
        <end position="381"/>
    </location>
</feature>
<feature type="transmembrane region" description="Helical" evidence="5">
    <location>
        <begin position="225"/>
        <end position="247"/>
    </location>
</feature>
<evidence type="ECO:0000313" key="7">
    <source>
        <dbReference type="Proteomes" id="UP001596138"/>
    </source>
</evidence>
<keyword evidence="1 5" id="KW-0812">Transmembrane</keyword>